<keyword evidence="1" id="KW-0067">ATP-binding</keyword>
<dbReference type="GO" id="GO:0004386">
    <property type="term" value="F:helicase activity"/>
    <property type="evidence" value="ECO:0007669"/>
    <property type="project" value="UniProtKB-KW"/>
</dbReference>
<proteinExistence type="predicted"/>
<dbReference type="EMBL" id="BKCJ010472077">
    <property type="protein sequence ID" value="GFA70411.1"/>
    <property type="molecule type" value="Genomic_DNA"/>
</dbReference>
<keyword evidence="1" id="KW-0378">Hydrolase</keyword>
<evidence type="ECO:0000313" key="1">
    <source>
        <dbReference type="EMBL" id="GFA70411.1"/>
    </source>
</evidence>
<comment type="caution">
    <text evidence="1">The sequence shown here is derived from an EMBL/GenBank/DDBJ whole genome shotgun (WGS) entry which is preliminary data.</text>
</comment>
<reference evidence="1" key="1">
    <citation type="journal article" date="2019" name="Sci. Rep.">
        <title>Draft genome of Tanacetum cinerariifolium, the natural source of mosquito coil.</title>
        <authorList>
            <person name="Yamashiro T."/>
            <person name="Shiraishi A."/>
            <person name="Satake H."/>
            <person name="Nakayama K."/>
        </authorList>
    </citation>
    <scope>NUCLEOTIDE SEQUENCE</scope>
</reference>
<sequence length="191" mass="22171">MPRLIASDHQLTLSCIPLISKEEDTSDTMVNFYKNIETRFIHEGKVVETGFVDPNKLEAMLGNIGFNCLYLINKSIVPLFILEFYSQVQLCYNEDGEMLIIFGIRGQFISYTIFEFAQILRIPSKGKCSFTDEWSLDSLLREQYPSGRYHTELPTLKDIRTFIQIERAEHTRLIKGVVTYLDENQILTKEI</sequence>
<accession>A0A699K441</accession>
<keyword evidence="1" id="KW-0547">Nucleotide-binding</keyword>
<protein>
    <submittedName>
        <fullName evidence="1">DNA helicase Pif1-like protein</fullName>
    </submittedName>
</protein>
<dbReference type="AlphaFoldDB" id="A0A699K441"/>
<gene>
    <name evidence="1" type="ORF">Tci_642383</name>
</gene>
<keyword evidence="1" id="KW-0347">Helicase</keyword>
<organism evidence="1">
    <name type="scientific">Tanacetum cinerariifolium</name>
    <name type="common">Dalmatian daisy</name>
    <name type="synonym">Chrysanthemum cinerariifolium</name>
    <dbReference type="NCBI Taxonomy" id="118510"/>
    <lineage>
        <taxon>Eukaryota</taxon>
        <taxon>Viridiplantae</taxon>
        <taxon>Streptophyta</taxon>
        <taxon>Embryophyta</taxon>
        <taxon>Tracheophyta</taxon>
        <taxon>Spermatophyta</taxon>
        <taxon>Magnoliopsida</taxon>
        <taxon>eudicotyledons</taxon>
        <taxon>Gunneridae</taxon>
        <taxon>Pentapetalae</taxon>
        <taxon>asterids</taxon>
        <taxon>campanulids</taxon>
        <taxon>Asterales</taxon>
        <taxon>Asteraceae</taxon>
        <taxon>Asteroideae</taxon>
        <taxon>Anthemideae</taxon>
        <taxon>Anthemidinae</taxon>
        <taxon>Tanacetum</taxon>
    </lineage>
</organism>
<name>A0A699K441_TANCI</name>